<evidence type="ECO:0000259" key="4">
    <source>
        <dbReference type="PROSITE" id="PS50280"/>
    </source>
</evidence>
<dbReference type="AlphaFoldDB" id="A0A9N8DA10"/>
<evidence type="ECO:0000313" key="6">
    <source>
        <dbReference type="EMBL" id="CAB9499352.1"/>
    </source>
</evidence>
<dbReference type="GO" id="GO:0032259">
    <property type="term" value="P:methylation"/>
    <property type="evidence" value="ECO:0007669"/>
    <property type="project" value="UniProtKB-KW"/>
</dbReference>
<comment type="caution">
    <text evidence="6">The sequence shown here is derived from an EMBL/GenBank/DDBJ whole genome shotgun (WGS) entry which is preliminary data.</text>
</comment>
<dbReference type="Gene3D" id="2.170.270.10">
    <property type="entry name" value="SET domain"/>
    <property type="match status" value="1"/>
</dbReference>
<accession>A0A9N8DA10</accession>
<dbReference type="EMBL" id="CAICTM010000058">
    <property type="protein sequence ID" value="CAB9499352.1"/>
    <property type="molecule type" value="Genomic_DNA"/>
</dbReference>
<keyword evidence="3" id="KW-0949">S-adenosyl-L-methionine</keyword>
<feature type="domain" description="SET" evidence="4">
    <location>
        <begin position="52"/>
        <end position="159"/>
    </location>
</feature>
<dbReference type="InterPro" id="IPR003616">
    <property type="entry name" value="Post-SET_dom"/>
</dbReference>
<dbReference type="InterPro" id="IPR053201">
    <property type="entry name" value="Flavunoidine_N-MTase"/>
</dbReference>
<gene>
    <name evidence="6" type="ORF">SEMRO_59_G034050.1</name>
</gene>
<sequence>MMKVSRFDPVYEDGETKVECPDELLSVPLMLVKSLSKGITTNWKPDMPFDKRVFHVGMHPVEGVGKALYASQFIPKGSYILTFCGPLVNEEEATKRDLANYGREMGNELQIGDDFYVYLQEPSRLINHSCEPNAGIIDDTVLIAAQDIQKDEEICFDYSTTMDEPEVWQMECMCGAANCRGYAADFRTLPIDTRKKYLQCGLVQNFIRKKYDKETGEPSNPTES</sequence>
<dbReference type="OrthoDB" id="48306at2759"/>
<proteinExistence type="predicted"/>
<protein>
    <submittedName>
        <fullName evidence="6">Lysine N-methyltransferase, H3 lysine-4 specific</fullName>
    </submittedName>
</protein>
<dbReference type="Proteomes" id="UP001153069">
    <property type="component" value="Unassembled WGS sequence"/>
</dbReference>
<evidence type="ECO:0000313" key="7">
    <source>
        <dbReference type="Proteomes" id="UP001153069"/>
    </source>
</evidence>
<dbReference type="PROSITE" id="PS50280">
    <property type="entry name" value="SET"/>
    <property type="match status" value="1"/>
</dbReference>
<dbReference type="PANTHER" id="PTHR12350:SF19">
    <property type="entry name" value="SET DOMAIN-CONTAINING PROTEIN"/>
    <property type="match status" value="1"/>
</dbReference>
<organism evidence="6 7">
    <name type="scientific">Seminavis robusta</name>
    <dbReference type="NCBI Taxonomy" id="568900"/>
    <lineage>
        <taxon>Eukaryota</taxon>
        <taxon>Sar</taxon>
        <taxon>Stramenopiles</taxon>
        <taxon>Ochrophyta</taxon>
        <taxon>Bacillariophyta</taxon>
        <taxon>Bacillariophyceae</taxon>
        <taxon>Bacillariophycidae</taxon>
        <taxon>Naviculales</taxon>
        <taxon>Naviculaceae</taxon>
        <taxon>Seminavis</taxon>
    </lineage>
</organism>
<dbReference type="SUPFAM" id="SSF82199">
    <property type="entry name" value="SET domain"/>
    <property type="match status" value="1"/>
</dbReference>
<reference evidence="6" key="1">
    <citation type="submission" date="2020-06" db="EMBL/GenBank/DDBJ databases">
        <authorList>
            <consortium name="Plant Systems Biology data submission"/>
        </authorList>
    </citation>
    <scope>NUCLEOTIDE SEQUENCE</scope>
    <source>
        <strain evidence="6">D6</strain>
    </source>
</reference>
<name>A0A9N8DA10_9STRA</name>
<dbReference type="PROSITE" id="PS50868">
    <property type="entry name" value="POST_SET"/>
    <property type="match status" value="1"/>
</dbReference>
<keyword evidence="2" id="KW-0808">Transferase</keyword>
<evidence type="ECO:0000256" key="3">
    <source>
        <dbReference type="ARBA" id="ARBA00022691"/>
    </source>
</evidence>
<dbReference type="Pfam" id="PF00856">
    <property type="entry name" value="SET"/>
    <property type="match status" value="1"/>
</dbReference>
<keyword evidence="1" id="KW-0489">Methyltransferase</keyword>
<dbReference type="InterPro" id="IPR001214">
    <property type="entry name" value="SET_dom"/>
</dbReference>
<dbReference type="SMART" id="SM00317">
    <property type="entry name" value="SET"/>
    <property type="match status" value="1"/>
</dbReference>
<evidence type="ECO:0000256" key="1">
    <source>
        <dbReference type="ARBA" id="ARBA00022603"/>
    </source>
</evidence>
<feature type="domain" description="Post-SET" evidence="5">
    <location>
        <begin position="168"/>
        <end position="184"/>
    </location>
</feature>
<evidence type="ECO:0000256" key="2">
    <source>
        <dbReference type="ARBA" id="ARBA00022679"/>
    </source>
</evidence>
<evidence type="ECO:0000259" key="5">
    <source>
        <dbReference type="PROSITE" id="PS50868"/>
    </source>
</evidence>
<dbReference type="PANTHER" id="PTHR12350">
    <property type="entry name" value="HISTONE-LYSINE N-METHYLTRANSFERASE-RELATED"/>
    <property type="match status" value="1"/>
</dbReference>
<keyword evidence="7" id="KW-1185">Reference proteome</keyword>
<dbReference type="InterPro" id="IPR046341">
    <property type="entry name" value="SET_dom_sf"/>
</dbReference>
<dbReference type="GO" id="GO:0008168">
    <property type="term" value="F:methyltransferase activity"/>
    <property type="evidence" value="ECO:0007669"/>
    <property type="project" value="UniProtKB-KW"/>
</dbReference>